<protein>
    <submittedName>
        <fullName evidence="1">DciA family protein</fullName>
    </submittedName>
</protein>
<name>A0ABV9K9U1_9PORP</name>
<reference evidence="2" key="1">
    <citation type="journal article" date="2019" name="Int. J. Syst. Evol. Microbiol.">
        <title>The Global Catalogue of Microorganisms (GCM) 10K type strain sequencing project: providing services to taxonomists for standard genome sequencing and annotation.</title>
        <authorList>
            <consortium name="The Broad Institute Genomics Platform"/>
            <consortium name="The Broad Institute Genome Sequencing Center for Infectious Disease"/>
            <person name="Wu L."/>
            <person name="Ma J."/>
        </authorList>
    </citation>
    <scope>NUCLEOTIDE SEQUENCE [LARGE SCALE GENOMIC DNA]</scope>
    <source>
        <strain evidence="2">CGMCC 4.7357</strain>
    </source>
</reference>
<evidence type="ECO:0000313" key="2">
    <source>
        <dbReference type="Proteomes" id="UP001596020"/>
    </source>
</evidence>
<dbReference type="RefSeq" id="WP_380079482.1">
    <property type="nucleotide sequence ID" value="NZ_JBHSGO010000199.1"/>
</dbReference>
<dbReference type="Proteomes" id="UP001596020">
    <property type="component" value="Unassembled WGS sequence"/>
</dbReference>
<accession>A0ABV9K9U1</accession>
<dbReference type="InterPro" id="IPR007922">
    <property type="entry name" value="DciA-like"/>
</dbReference>
<sequence length="96" mass="11027">MKRIDTQTIGESIRQWLSEEPEVYENLLVIQAEQAVPKVLGRLSKYVRHVNCYNRVLYITMSSSTISHALALKKQEVIGKINTLIKANLVLDIVFR</sequence>
<gene>
    <name evidence="1" type="ORF">ACFO3G_07430</name>
</gene>
<comment type="caution">
    <text evidence="1">The sequence shown here is derived from an EMBL/GenBank/DDBJ whole genome shotgun (WGS) entry which is preliminary data.</text>
</comment>
<organism evidence="1 2">
    <name type="scientific">Falsiporphyromonas endometrii</name>
    <dbReference type="NCBI Taxonomy" id="1387297"/>
    <lineage>
        <taxon>Bacteria</taxon>
        <taxon>Pseudomonadati</taxon>
        <taxon>Bacteroidota</taxon>
        <taxon>Bacteroidia</taxon>
        <taxon>Bacteroidales</taxon>
        <taxon>Porphyromonadaceae</taxon>
        <taxon>Falsiporphyromonas</taxon>
    </lineage>
</organism>
<proteinExistence type="predicted"/>
<evidence type="ECO:0000313" key="1">
    <source>
        <dbReference type="EMBL" id="MFC4666426.1"/>
    </source>
</evidence>
<dbReference type="EMBL" id="JBHSGO010000199">
    <property type="protein sequence ID" value="MFC4666426.1"/>
    <property type="molecule type" value="Genomic_DNA"/>
</dbReference>
<dbReference type="Pfam" id="PF05258">
    <property type="entry name" value="DciA"/>
    <property type="match status" value="1"/>
</dbReference>
<keyword evidence="2" id="KW-1185">Reference proteome</keyword>